<proteinExistence type="predicted"/>
<accession>A0AAE3W649</accession>
<dbReference type="RefSeq" id="WP_307246150.1">
    <property type="nucleotide sequence ID" value="NZ_JAUSUZ010000001.1"/>
</dbReference>
<gene>
    <name evidence="1" type="ORF">J2S42_006965</name>
</gene>
<dbReference type="EMBL" id="JAUSUZ010000001">
    <property type="protein sequence ID" value="MDQ0370296.1"/>
    <property type="molecule type" value="Genomic_DNA"/>
</dbReference>
<reference evidence="1 2" key="1">
    <citation type="submission" date="2023-07" db="EMBL/GenBank/DDBJ databases">
        <title>Sequencing the genomes of 1000 actinobacteria strains.</title>
        <authorList>
            <person name="Klenk H.-P."/>
        </authorList>
    </citation>
    <scope>NUCLEOTIDE SEQUENCE [LARGE SCALE GENOMIC DNA]</scope>
    <source>
        <strain evidence="1 2">DSM 44709</strain>
    </source>
</reference>
<organism evidence="1 2">
    <name type="scientific">Catenuloplanes indicus</name>
    <dbReference type="NCBI Taxonomy" id="137267"/>
    <lineage>
        <taxon>Bacteria</taxon>
        <taxon>Bacillati</taxon>
        <taxon>Actinomycetota</taxon>
        <taxon>Actinomycetes</taxon>
        <taxon>Micromonosporales</taxon>
        <taxon>Micromonosporaceae</taxon>
        <taxon>Catenuloplanes</taxon>
    </lineage>
</organism>
<evidence type="ECO:0000313" key="1">
    <source>
        <dbReference type="EMBL" id="MDQ0370296.1"/>
    </source>
</evidence>
<comment type="caution">
    <text evidence="1">The sequence shown here is derived from an EMBL/GenBank/DDBJ whole genome shotgun (WGS) entry which is preliminary data.</text>
</comment>
<dbReference type="AlphaFoldDB" id="A0AAE3W649"/>
<dbReference type="Proteomes" id="UP001240236">
    <property type="component" value="Unassembled WGS sequence"/>
</dbReference>
<protein>
    <submittedName>
        <fullName evidence="1">Uncharacterized protein</fullName>
    </submittedName>
</protein>
<sequence>MSTTDEYHYPVSGVPVVETDHPGRTIAPDNVTVVFDDGEFQQLSISGQCVEAPRIRVTRRYKKAKRVPEWARQYLAPDAA</sequence>
<keyword evidence="2" id="KW-1185">Reference proteome</keyword>
<name>A0AAE3W649_9ACTN</name>
<evidence type="ECO:0000313" key="2">
    <source>
        <dbReference type="Proteomes" id="UP001240236"/>
    </source>
</evidence>